<organism evidence="13 14">
    <name type="scientific">Mortierella isabellina</name>
    <name type="common">Filamentous fungus</name>
    <name type="synonym">Umbelopsis isabellina</name>
    <dbReference type="NCBI Taxonomy" id="91625"/>
    <lineage>
        <taxon>Eukaryota</taxon>
        <taxon>Fungi</taxon>
        <taxon>Fungi incertae sedis</taxon>
        <taxon>Mucoromycota</taxon>
        <taxon>Mucoromycotina</taxon>
        <taxon>Umbelopsidomycetes</taxon>
        <taxon>Umbelopsidales</taxon>
        <taxon>Umbelopsidaceae</taxon>
        <taxon>Umbelopsis</taxon>
    </lineage>
</organism>
<keyword evidence="14" id="KW-1185">Reference proteome</keyword>
<dbReference type="SUPFAM" id="SSF63411">
    <property type="entry name" value="LuxS/MPP-like metallohydrolase"/>
    <property type="match status" value="2"/>
</dbReference>
<accession>A0A8H7U999</accession>
<dbReference type="PANTHER" id="PTHR11851">
    <property type="entry name" value="METALLOPROTEASE"/>
    <property type="match status" value="1"/>
</dbReference>
<dbReference type="InterPro" id="IPR007863">
    <property type="entry name" value="Peptidase_M16_C"/>
</dbReference>
<dbReference type="EMBL" id="JAEPQZ010000009">
    <property type="protein sequence ID" value="KAG2177066.1"/>
    <property type="molecule type" value="Genomic_DNA"/>
</dbReference>
<evidence type="ECO:0000256" key="8">
    <source>
        <dbReference type="ARBA" id="ARBA00023136"/>
    </source>
</evidence>
<keyword evidence="3" id="KW-0679">Respiratory chain</keyword>
<evidence type="ECO:0000259" key="11">
    <source>
        <dbReference type="Pfam" id="PF00675"/>
    </source>
</evidence>
<evidence type="ECO:0000256" key="9">
    <source>
        <dbReference type="ARBA" id="ARBA00038146"/>
    </source>
</evidence>
<dbReference type="InterPro" id="IPR050361">
    <property type="entry name" value="MPP/UQCRC_Complex"/>
</dbReference>
<dbReference type="PANTHER" id="PTHR11851:SF209">
    <property type="entry name" value="CYTOCHROME B-C1 COMPLEX SUBUNIT 2, MITOCHONDRIAL"/>
    <property type="match status" value="1"/>
</dbReference>
<dbReference type="InterPro" id="IPR011765">
    <property type="entry name" value="Pept_M16_N"/>
</dbReference>
<evidence type="ECO:0000259" key="12">
    <source>
        <dbReference type="Pfam" id="PF05193"/>
    </source>
</evidence>
<evidence type="ECO:0000256" key="1">
    <source>
        <dbReference type="ARBA" id="ARBA00004443"/>
    </source>
</evidence>
<keyword evidence="2" id="KW-0813">Transport</keyword>
<dbReference type="GO" id="GO:0005743">
    <property type="term" value="C:mitochondrial inner membrane"/>
    <property type="evidence" value="ECO:0007669"/>
    <property type="project" value="UniProtKB-SubCell"/>
</dbReference>
<keyword evidence="5" id="KW-0809">Transit peptide</keyword>
<dbReference type="AlphaFoldDB" id="A0A8H7U999"/>
<reference evidence="13" key="1">
    <citation type="submission" date="2020-12" db="EMBL/GenBank/DDBJ databases">
        <title>Metabolic potential, ecology and presence of endohyphal bacteria is reflected in genomic diversity of Mucoromycotina.</title>
        <authorList>
            <person name="Muszewska A."/>
            <person name="Okrasinska A."/>
            <person name="Steczkiewicz K."/>
            <person name="Drgas O."/>
            <person name="Orlowska M."/>
            <person name="Perlinska-Lenart U."/>
            <person name="Aleksandrzak-Piekarczyk T."/>
            <person name="Szatraj K."/>
            <person name="Zielenkiewicz U."/>
            <person name="Pilsyk S."/>
            <person name="Malc E."/>
            <person name="Mieczkowski P."/>
            <person name="Kruszewska J.S."/>
            <person name="Biernat P."/>
            <person name="Pawlowska J."/>
        </authorList>
    </citation>
    <scope>NUCLEOTIDE SEQUENCE</scope>
    <source>
        <strain evidence="13">WA0000067209</strain>
    </source>
</reference>
<evidence type="ECO:0000256" key="6">
    <source>
        <dbReference type="ARBA" id="ARBA00022982"/>
    </source>
</evidence>
<feature type="domain" description="Peptidase M16 N-terminal" evidence="11">
    <location>
        <begin position="44"/>
        <end position="179"/>
    </location>
</feature>
<evidence type="ECO:0000256" key="4">
    <source>
        <dbReference type="ARBA" id="ARBA00022792"/>
    </source>
</evidence>
<keyword evidence="8" id="KW-0472">Membrane</keyword>
<keyword evidence="6" id="KW-0249">Electron transport</keyword>
<comment type="caution">
    <text evidence="13">The sequence shown here is derived from an EMBL/GenBank/DDBJ whole genome shotgun (WGS) entry which is preliminary data.</text>
</comment>
<feature type="domain" description="Peptidase M16 C-terminal" evidence="12">
    <location>
        <begin position="185"/>
        <end position="357"/>
    </location>
</feature>
<evidence type="ECO:0000256" key="7">
    <source>
        <dbReference type="ARBA" id="ARBA00023128"/>
    </source>
</evidence>
<dbReference type="FunFam" id="3.30.830.10:FF:000039">
    <property type="entry name" value="Ubiquinol-cytochrome c reductase core subunit 2"/>
    <property type="match status" value="1"/>
</dbReference>
<comment type="similarity">
    <text evidence="9">Belongs to the peptidase M16 family. UQCRC2/QCR2 subfamily.</text>
</comment>
<evidence type="ECO:0000313" key="14">
    <source>
        <dbReference type="Proteomes" id="UP000654370"/>
    </source>
</evidence>
<dbReference type="Pfam" id="PF05193">
    <property type="entry name" value="Peptidase_M16_C"/>
    <property type="match status" value="1"/>
</dbReference>
<keyword evidence="7" id="KW-0496">Mitochondrion</keyword>
<keyword evidence="4" id="KW-0999">Mitochondrion inner membrane</keyword>
<evidence type="ECO:0000256" key="10">
    <source>
        <dbReference type="ARBA" id="ARBA00040751"/>
    </source>
</evidence>
<dbReference type="InterPro" id="IPR011249">
    <property type="entry name" value="Metalloenz_LuxS/M16"/>
</dbReference>
<dbReference type="GO" id="GO:0046872">
    <property type="term" value="F:metal ion binding"/>
    <property type="evidence" value="ECO:0007669"/>
    <property type="project" value="InterPro"/>
</dbReference>
<dbReference type="Pfam" id="PF00675">
    <property type="entry name" value="Peptidase_M16"/>
    <property type="match status" value="1"/>
</dbReference>
<dbReference type="Proteomes" id="UP000654370">
    <property type="component" value="Unassembled WGS sequence"/>
</dbReference>
<evidence type="ECO:0000256" key="5">
    <source>
        <dbReference type="ARBA" id="ARBA00022946"/>
    </source>
</evidence>
<dbReference type="OrthoDB" id="6369905at2759"/>
<comment type="subcellular location">
    <subcellularLocation>
        <location evidence="1">Mitochondrion inner membrane</location>
        <topology evidence="1">Peripheral membrane protein</topology>
        <orientation evidence="1">Matrix side</orientation>
    </subcellularLocation>
</comment>
<proteinExistence type="inferred from homology"/>
<sequence length="440" mass="49679">MLYALRSFSRCRPFLHHHQLLSVRSITISQTAAGVTVATFPEPGLTAGLSVIVGGGSRYETDKTAGAAHYLKNYTFMNNKKRRALRIAREAELESAVLSRTLGYEYMSIQAQFLKGDEDYFTEILSDVVCRQKYDPFEFAHVQKLVGLESNYARASPRITGLEKAHMLAFRNGLGNPLFSGPLKINQSMVEAFSKEVYRPSNIVLIGRGVDHKKLLGYVHLNFDLEDTRKNEVMSVYYGGDERLLRDSDLGHCTIAFQGFPIGTHDYCAASVLREYLDSNSNIKWSLGGSLLQAIQQKLSLESQITCFNLGYSDNGLFGVQIDALNSEMSRTLNLYKESILSLNCDISDHDLYRAKNLAKMKCTNAIHNRLDFMDYMGYRILNGHNEDVQDILRDIDTIDQKDIQRVVSKIFSSKPSMVTIGKLQALPYIDQYVANIRRN</sequence>
<evidence type="ECO:0000313" key="13">
    <source>
        <dbReference type="EMBL" id="KAG2177066.1"/>
    </source>
</evidence>
<evidence type="ECO:0000256" key="2">
    <source>
        <dbReference type="ARBA" id="ARBA00022448"/>
    </source>
</evidence>
<dbReference type="Gene3D" id="3.30.830.10">
    <property type="entry name" value="Metalloenzyme, LuxS/M16 peptidase-like"/>
    <property type="match status" value="2"/>
</dbReference>
<protein>
    <recommendedName>
        <fullName evidence="10">Cytochrome b-c1 complex subunit 2, mitochondrial</fullName>
    </recommendedName>
</protein>
<evidence type="ECO:0000256" key="3">
    <source>
        <dbReference type="ARBA" id="ARBA00022660"/>
    </source>
</evidence>
<name>A0A8H7U999_MORIS</name>
<gene>
    <name evidence="13" type="ORF">INT43_007722</name>
</gene>